<name>A0AAN8UXW2_9MAGN</name>
<evidence type="ECO:0000313" key="2">
    <source>
        <dbReference type="Proteomes" id="UP001370490"/>
    </source>
</evidence>
<dbReference type="Proteomes" id="UP001370490">
    <property type="component" value="Unassembled WGS sequence"/>
</dbReference>
<keyword evidence="2" id="KW-1185">Reference proteome</keyword>
<proteinExistence type="predicted"/>
<dbReference type="AlphaFoldDB" id="A0AAN8UXW2"/>
<organism evidence="1 2">
    <name type="scientific">Dillenia turbinata</name>
    <dbReference type="NCBI Taxonomy" id="194707"/>
    <lineage>
        <taxon>Eukaryota</taxon>
        <taxon>Viridiplantae</taxon>
        <taxon>Streptophyta</taxon>
        <taxon>Embryophyta</taxon>
        <taxon>Tracheophyta</taxon>
        <taxon>Spermatophyta</taxon>
        <taxon>Magnoliopsida</taxon>
        <taxon>eudicotyledons</taxon>
        <taxon>Gunneridae</taxon>
        <taxon>Pentapetalae</taxon>
        <taxon>Dilleniales</taxon>
        <taxon>Dilleniaceae</taxon>
        <taxon>Dillenia</taxon>
    </lineage>
</organism>
<comment type="caution">
    <text evidence="1">The sequence shown here is derived from an EMBL/GenBank/DDBJ whole genome shotgun (WGS) entry which is preliminary data.</text>
</comment>
<sequence>MNRFLSYLSSEAYAAPKMYSAGELELGGSDKLYGLCNAQGIFRAVIVRNALTMHTLRVKVVDKQLGPNPVADLLKQ</sequence>
<evidence type="ECO:0000313" key="1">
    <source>
        <dbReference type="EMBL" id="KAK6918907.1"/>
    </source>
</evidence>
<protein>
    <submittedName>
        <fullName evidence="1">Uncharacterized protein</fullName>
    </submittedName>
</protein>
<dbReference type="EMBL" id="JBAMMX010000022">
    <property type="protein sequence ID" value="KAK6918907.1"/>
    <property type="molecule type" value="Genomic_DNA"/>
</dbReference>
<gene>
    <name evidence="1" type="ORF">RJ641_017329</name>
</gene>
<accession>A0AAN8UXW2</accession>
<reference evidence="1 2" key="1">
    <citation type="submission" date="2023-12" db="EMBL/GenBank/DDBJ databases">
        <title>A high-quality genome assembly for Dillenia turbinata (Dilleniales).</title>
        <authorList>
            <person name="Chanderbali A."/>
        </authorList>
    </citation>
    <scope>NUCLEOTIDE SEQUENCE [LARGE SCALE GENOMIC DNA]</scope>
    <source>
        <strain evidence="1">LSX21</strain>
        <tissue evidence="1">Leaf</tissue>
    </source>
</reference>